<dbReference type="FunFam" id="1.10.10.10:FF:000018">
    <property type="entry name" value="DNA-binding response regulator ResD"/>
    <property type="match status" value="1"/>
</dbReference>
<dbReference type="CDD" id="cd00383">
    <property type="entry name" value="trans_reg_C"/>
    <property type="match status" value="1"/>
</dbReference>
<dbReference type="SMART" id="SM00448">
    <property type="entry name" value="REC"/>
    <property type="match status" value="1"/>
</dbReference>
<dbReference type="KEGG" id="emt:CPZ25_019860"/>
<organism evidence="12 13">
    <name type="scientific">Eubacterium maltosivorans</name>
    <dbReference type="NCBI Taxonomy" id="2041044"/>
    <lineage>
        <taxon>Bacteria</taxon>
        <taxon>Bacillati</taxon>
        <taxon>Bacillota</taxon>
        <taxon>Clostridia</taxon>
        <taxon>Eubacteriales</taxon>
        <taxon>Eubacteriaceae</taxon>
        <taxon>Eubacterium</taxon>
    </lineage>
</organism>
<evidence type="ECO:0000259" key="10">
    <source>
        <dbReference type="PROSITE" id="PS50110"/>
    </source>
</evidence>
<sequence>MKNRIIIIDDDPKLCALLEKCVTCDGFEAACASDGHEGLEKLEEGSPVLVVLDVMMPGLDGFEVLRKIRETSAVPVLMLTARDDNIDKVYGLRLGADDYLTKPFDINEFSARVHSLVRRYTILNGSGEEIFGRLSFKNLEIDPDRRLVTVCGRGIELQAKEFDILYYLAKNKGRALTKKQIYEEVWKEEYLYDDSNIMAHISKIRRLIEPDSKKPTYIQTIKGVGYRFNAEV</sequence>
<accession>A0A4P9CCU0</accession>
<dbReference type="SUPFAM" id="SSF52172">
    <property type="entry name" value="CheY-like"/>
    <property type="match status" value="1"/>
</dbReference>
<evidence type="ECO:0000256" key="3">
    <source>
        <dbReference type="ARBA" id="ARBA00023012"/>
    </source>
</evidence>
<evidence type="ECO:0000256" key="7">
    <source>
        <dbReference type="ARBA" id="ARBA00024867"/>
    </source>
</evidence>
<evidence type="ECO:0000256" key="5">
    <source>
        <dbReference type="ARBA" id="ARBA00023125"/>
    </source>
</evidence>
<dbReference type="Pfam" id="PF00072">
    <property type="entry name" value="Response_reg"/>
    <property type="match status" value="1"/>
</dbReference>
<feature type="domain" description="Response regulatory" evidence="10">
    <location>
        <begin position="4"/>
        <end position="117"/>
    </location>
</feature>
<dbReference type="InterPro" id="IPR001789">
    <property type="entry name" value="Sig_transdc_resp-reg_receiver"/>
</dbReference>
<evidence type="ECO:0000256" key="8">
    <source>
        <dbReference type="PROSITE-ProRule" id="PRU00169"/>
    </source>
</evidence>
<dbReference type="InterPro" id="IPR039420">
    <property type="entry name" value="WalR-like"/>
</dbReference>
<dbReference type="RefSeq" id="WP_058695286.1">
    <property type="nucleotide sequence ID" value="NZ_CP029487.1"/>
</dbReference>
<dbReference type="PROSITE" id="PS50110">
    <property type="entry name" value="RESPONSE_REGULATORY"/>
    <property type="match status" value="1"/>
</dbReference>
<dbReference type="Pfam" id="PF00486">
    <property type="entry name" value="Trans_reg_C"/>
    <property type="match status" value="1"/>
</dbReference>
<dbReference type="Gene3D" id="6.10.250.690">
    <property type="match status" value="1"/>
</dbReference>
<evidence type="ECO:0000259" key="11">
    <source>
        <dbReference type="PROSITE" id="PS51755"/>
    </source>
</evidence>
<evidence type="ECO:0000256" key="4">
    <source>
        <dbReference type="ARBA" id="ARBA00023015"/>
    </source>
</evidence>
<dbReference type="InterPro" id="IPR011006">
    <property type="entry name" value="CheY-like_superfamily"/>
</dbReference>
<dbReference type="Gene3D" id="3.40.50.2300">
    <property type="match status" value="1"/>
</dbReference>
<dbReference type="GO" id="GO:0005829">
    <property type="term" value="C:cytosol"/>
    <property type="evidence" value="ECO:0007669"/>
    <property type="project" value="TreeGrafter"/>
</dbReference>
<dbReference type="PANTHER" id="PTHR48111">
    <property type="entry name" value="REGULATOR OF RPOS"/>
    <property type="match status" value="1"/>
</dbReference>
<dbReference type="GO" id="GO:0000976">
    <property type="term" value="F:transcription cis-regulatory region binding"/>
    <property type="evidence" value="ECO:0007669"/>
    <property type="project" value="TreeGrafter"/>
</dbReference>
<dbReference type="GO" id="GO:0000156">
    <property type="term" value="F:phosphorelay response regulator activity"/>
    <property type="evidence" value="ECO:0007669"/>
    <property type="project" value="TreeGrafter"/>
</dbReference>
<dbReference type="Gene3D" id="1.10.10.10">
    <property type="entry name" value="Winged helix-like DNA-binding domain superfamily/Winged helix DNA-binding domain"/>
    <property type="match status" value="1"/>
</dbReference>
<evidence type="ECO:0000256" key="2">
    <source>
        <dbReference type="ARBA" id="ARBA00022553"/>
    </source>
</evidence>
<protein>
    <recommendedName>
        <fullName evidence="1">Stage 0 sporulation protein A homolog</fullName>
    </recommendedName>
</protein>
<keyword evidence="3" id="KW-0902">Two-component regulatory system</keyword>
<proteinExistence type="predicted"/>
<feature type="DNA-binding region" description="OmpR/PhoB-type" evidence="9">
    <location>
        <begin position="131"/>
        <end position="230"/>
    </location>
</feature>
<evidence type="ECO:0000256" key="1">
    <source>
        <dbReference type="ARBA" id="ARBA00018672"/>
    </source>
</evidence>
<keyword evidence="2 8" id="KW-0597">Phosphoprotein</keyword>
<dbReference type="SMART" id="SM00862">
    <property type="entry name" value="Trans_reg_C"/>
    <property type="match status" value="1"/>
</dbReference>
<keyword evidence="13" id="KW-1185">Reference proteome</keyword>
<feature type="modified residue" description="4-aspartylphosphate" evidence="8">
    <location>
        <position position="53"/>
    </location>
</feature>
<dbReference type="PROSITE" id="PS51755">
    <property type="entry name" value="OMPR_PHOB"/>
    <property type="match status" value="1"/>
</dbReference>
<gene>
    <name evidence="12" type="ORF">CPZ25_019860</name>
</gene>
<dbReference type="GO" id="GO:0032993">
    <property type="term" value="C:protein-DNA complex"/>
    <property type="evidence" value="ECO:0007669"/>
    <property type="project" value="TreeGrafter"/>
</dbReference>
<dbReference type="InterPro" id="IPR001867">
    <property type="entry name" value="OmpR/PhoB-type_DNA-bd"/>
</dbReference>
<dbReference type="GO" id="GO:0006355">
    <property type="term" value="P:regulation of DNA-templated transcription"/>
    <property type="evidence" value="ECO:0007669"/>
    <property type="project" value="InterPro"/>
</dbReference>
<comment type="function">
    <text evidence="7">May play the central regulatory role in sporulation. It may be an element of the effector pathway responsible for the activation of sporulation genes in response to nutritional stress. Spo0A may act in concert with spo0H (a sigma factor) to control the expression of some genes that are critical to the sporulation process.</text>
</comment>
<evidence type="ECO:0000256" key="6">
    <source>
        <dbReference type="ARBA" id="ARBA00023163"/>
    </source>
</evidence>
<evidence type="ECO:0000256" key="9">
    <source>
        <dbReference type="PROSITE-ProRule" id="PRU01091"/>
    </source>
</evidence>
<evidence type="ECO:0000313" key="13">
    <source>
        <dbReference type="Proteomes" id="UP000218387"/>
    </source>
</evidence>
<dbReference type="EMBL" id="CP029487">
    <property type="protein sequence ID" value="QCT73478.1"/>
    <property type="molecule type" value="Genomic_DNA"/>
</dbReference>
<dbReference type="Proteomes" id="UP000218387">
    <property type="component" value="Chromosome"/>
</dbReference>
<name>A0A4P9CCU0_EUBML</name>
<evidence type="ECO:0000313" key="12">
    <source>
        <dbReference type="EMBL" id="QCT73478.1"/>
    </source>
</evidence>
<feature type="domain" description="OmpR/PhoB-type" evidence="11">
    <location>
        <begin position="131"/>
        <end position="230"/>
    </location>
</feature>
<reference evidence="12 13" key="1">
    <citation type="submission" date="2018-05" db="EMBL/GenBank/DDBJ databases">
        <title>Genome comparison of Eubacterium sp.</title>
        <authorList>
            <person name="Feng Y."/>
            <person name="Sanchez-Andrea I."/>
            <person name="Stams A.J.M."/>
            <person name="De Vos W.M."/>
        </authorList>
    </citation>
    <scope>NUCLEOTIDE SEQUENCE [LARGE SCALE GENOMIC DNA]</scope>
    <source>
        <strain evidence="12 13">YI</strain>
    </source>
</reference>
<dbReference type="PANTHER" id="PTHR48111:SF1">
    <property type="entry name" value="TWO-COMPONENT RESPONSE REGULATOR ORR33"/>
    <property type="match status" value="1"/>
</dbReference>
<keyword evidence="5 9" id="KW-0238">DNA-binding</keyword>
<dbReference type="FunFam" id="3.40.50.2300:FF:000001">
    <property type="entry name" value="DNA-binding response regulator PhoB"/>
    <property type="match status" value="1"/>
</dbReference>
<dbReference type="AlphaFoldDB" id="A0A4P9CCU0"/>
<keyword evidence="4" id="KW-0805">Transcription regulation</keyword>
<dbReference type="InterPro" id="IPR036388">
    <property type="entry name" value="WH-like_DNA-bd_sf"/>
</dbReference>
<keyword evidence="6" id="KW-0804">Transcription</keyword>